<reference evidence="2" key="1">
    <citation type="submission" date="2016-10" db="EMBL/GenBank/DDBJ databases">
        <authorList>
            <person name="Varghese N."/>
            <person name="Submissions S."/>
        </authorList>
    </citation>
    <scope>NUCLEOTIDE SEQUENCE [LARGE SCALE GENOMIC DNA]</scope>
    <source>
        <strain evidence="2">BL47</strain>
    </source>
</reference>
<sequence>MGRHETFENAAPFADELLAGTILGRPLLQDTTFGAVAPGDDPVHGLIAEHRAAFAEWDRLSAVWNEMVPSDPGYAEAMAASNEPGKREAVAFDALFSARPTSLAGATALASYLVEIVERTRIDAHPGNGERALGTIAAALRGLEPSRVALADVGLTSEISEDVFAAIEDHRDIMVTTADPSENDEEFDREAAMQNAAERAVAHAPVRSLADLRAKLTYLLPIIAPDMLDRTHIQHLEAIRADMDRLCRERSRPADNHEDAELLRLGEQLDRAHARWRVAVWQYREPEARLKQALEAARARGGPTPGQLEAAWNLPGVEEAHTNEERAFGDLDPICEAIWRLPASTPAGLAVKARAALAHVWPRGDFEAAAADGDEETLTEKSARRLIEACCTLAGVDWRGDPIAPPLPDPIFPAIERHLAARAACLGLDDGRDKEGYEAAHDRRIAALDAVEGTRPTTVAGLLALARHMQTYLTGNGEPPEHSFSDKEHAFAGLIQACLGLHAARYPGMDRDWAATAAYHPGFLPVPQHQPAALMALEYAIPQEAARLLALAEAEFERRREAYVGFHDPAVWPKVAADLRRDMRMDALAAAAAPAMSGGVAAGSDQRATPDLVGILDLESATMDELQTIQDLAEHVGAVAYAYAWGPCCHRREHPLGASDYNEVGKLMHWLGDALTDVESAVDREVAGRVAGDRSGRETRLSMRAVPIIDNGDPDAIEAFARELLDHAAAEREGR</sequence>
<dbReference type="OrthoDB" id="8001445at2"/>
<dbReference type="RefSeq" id="WP_091722163.1">
    <property type="nucleotide sequence ID" value="NZ_FNHS01000025.1"/>
</dbReference>
<accession>A0A1H0K660</accession>
<keyword evidence="2" id="KW-1185">Reference proteome</keyword>
<proteinExistence type="predicted"/>
<gene>
    <name evidence="1" type="ORF">SAMN05216360_1258</name>
</gene>
<protein>
    <submittedName>
        <fullName evidence="1">Uncharacterized protein</fullName>
    </submittedName>
</protein>
<dbReference type="Proteomes" id="UP000198704">
    <property type="component" value="Unassembled WGS sequence"/>
</dbReference>
<evidence type="ECO:0000313" key="1">
    <source>
        <dbReference type="EMBL" id="SDO51191.1"/>
    </source>
</evidence>
<dbReference type="EMBL" id="FNHS01000025">
    <property type="protein sequence ID" value="SDO51191.1"/>
    <property type="molecule type" value="Genomic_DNA"/>
</dbReference>
<dbReference type="AlphaFoldDB" id="A0A1H0K660"/>
<evidence type="ECO:0000313" key="2">
    <source>
        <dbReference type="Proteomes" id="UP000198704"/>
    </source>
</evidence>
<name>A0A1H0K660_9HYPH</name>
<organism evidence="1 2">
    <name type="scientific">Methylobacterium phyllostachyos</name>
    <dbReference type="NCBI Taxonomy" id="582672"/>
    <lineage>
        <taxon>Bacteria</taxon>
        <taxon>Pseudomonadati</taxon>
        <taxon>Pseudomonadota</taxon>
        <taxon>Alphaproteobacteria</taxon>
        <taxon>Hyphomicrobiales</taxon>
        <taxon>Methylobacteriaceae</taxon>
        <taxon>Methylobacterium</taxon>
    </lineage>
</organism>